<evidence type="ECO:0000256" key="7">
    <source>
        <dbReference type="ARBA" id="ARBA00023136"/>
    </source>
</evidence>
<organism evidence="10 11">
    <name type="scientific">Laceyella putida</name>
    <dbReference type="NCBI Taxonomy" id="110101"/>
    <lineage>
        <taxon>Bacteria</taxon>
        <taxon>Bacillati</taxon>
        <taxon>Bacillota</taxon>
        <taxon>Bacilli</taxon>
        <taxon>Bacillales</taxon>
        <taxon>Thermoactinomycetaceae</taxon>
        <taxon>Laceyella</taxon>
    </lineage>
</organism>
<feature type="transmembrane region" description="Helical" evidence="9">
    <location>
        <begin position="86"/>
        <end position="107"/>
    </location>
</feature>
<evidence type="ECO:0000313" key="10">
    <source>
        <dbReference type="EMBL" id="MFC7440866.1"/>
    </source>
</evidence>
<protein>
    <submittedName>
        <fullName evidence="10">Metal ABC transporter permease</fullName>
    </submittedName>
</protein>
<feature type="transmembrane region" description="Helical" evidence="9">
    <location>
        <begin position="56"/>
        <end position="74"/>
    </location>
</feature>
<dbReference type="InterPro" id="IPR037294">
    <property type="entry name" value="ABC_BtuC-like"/>
</dbReference>
<gene>
    <name evidence="10" type="ORF">ACFQNG_06840</name>
</gene>
<proteinExistence type="inferred from homology"/>
<reference evidence="11" key="1">
    <citation type="journal article" date="2019" name="Int. J. Syst. Evol. Microbiol.">
        <title>The Global Catalogue of Microorganisms (GCM) 10K type strain sequencing project: providing services to taxonomists for standard genome sequencing and annotation.</title>
        <authorList>
            <consortium name="The Broad Institute Genomics Platform"/>
            <consortium name="The Broad Institute Genome Sequencing Center for Infectious Disease"/>
            <person name="Wu L."/>
            <person name="Ma J."/>
        </authorList>
    </citation>
    <scope>NUCLEOTIDE SEQUENCE [LARGE SCALE GENOMIC DNA]</scope>
    <source>
        <strain evidence="11">CGMCC 1.12942</strain>
    </source>
</reference>
<dbReference type="PANTHER" id="PTHR30477">
    <property type="entry name" value="ABC-TRANSPORTER METAL-BINDING PROTEIN"/>
    <property type="match status" value="1"/>
</dbReference>
<comment type="similarity">
    <text evidence="2 8">Belongs to the ABC-3 integral membrane protein family.</text>
</comment>
<keyword evidence="5 8" id="KW-0812">Transmembrane</keyword>
<dbReference type="EMBL" id="JBHTBW010000019">
    <property type="protein sequence ID" value="MFC7440866.1"/>
    <property type="molecule type" value="Genomic_DNA"/>
</dbReference>
<evidence type="ECO:0000313" key="11">
    <source>
        <dbReference type="Proteomes" id="UP001596500"/>
    </source>
</evidence>
<sequence length="300" mass="32414">MSEFWIILAGMLVASSCALLGCFLILRKMAMVGDAISHAVLPGIVIAFLFTGDRHSLPMLLGAAAFGLITTILIESLRQTGVQADAAISVTFTSLFSLGIILISLFARQVDLDLDCVLYGEIIYVPWDTIIWNGIDWGPKAVWQVVGTLALNLCIILLFYKQLKISAFDPAMAAAVGIPVALFHYLLMGLVSVTTVASFESVGAILVVAMLIVPAAAAYLLTDRLSLMLLYSVLIGCLSSVTGYFLASFLDASVAGAMTVMAGLFFVLALFLSPRHGLITRWWQRLQLRQELTSSNDQQV</sequence>
<feature type="transmembrane region" description="Helical" evidence="9">
    <location>
        <begin position="31"/>
        <end position="50"/>
    </location>
</feature>
<feature type="transmembrane region" description="Helical" evidence="9">
    <location>
        <begin position="202"/>
        <end position="221"/>
    </location>
</feature>
<name>A0ABW2RIP0_9BACL</name>
<feature type="transmembrane region" description="Helical" evidence="9">
    <location>
        <begin position="253"/>
        <end position="272"/>
    </location>
</feature>
<dbReference type="Gene3D" id="1.10.3470.10">
    <property type="entry name" value="ABC transporter involved in vitamin B12 uptake, BtuC"/>
    <property type="match status" value="1"/>
</dbReference>
<evidence type="ECO:0000256" key="1">
    <source>
        <dbReference type="ARBA" id="ARBA00004651"/>
    </source>
</evidence>
<dbReference type="PANTHER" id="PTHR30477:SF8">
    <property type="entry name" value="METAL TRANSPORT SYSTEM MEMBRANE PROTEIN CT_070-RELATED"/>
    <property type="match status" value="1"/>
</dbReference>
<evidence type="ECO:0000256" key="3">
    <source>
        <dbReference type="ARBA" id="ARBA00022448"/>
    </source>
</evidence>
<comment type="subcellular location">
    <subcellularLocation>
        <location evidence="1 8">Cell membrane</location>
        <topology evidence="1 8">Multi-pass membrane protein</topology>
    </subcellularLocation>
</comment>
<evidence type="ECO:0000256" key="8">
    <source>
        <dbReference type="RuleBase" id="RU003943"/>
    </source>
</evidence>
<comment type="caution">
    <text evidence="10">The sequence shown here is derived from an EMBL/GenBank/DDBJ whole genome shotgun (WGS) entry which is preliminary data.</text>
</comment>
<keyword evidence="4" id="KW-1003">Cell membrane</keyword>
<dbReference type="CDD" id="cd06550">
    <property type="entry name" value="TM_ABC_iron-siderophores_like"/>
    <property type="match status" value="1"/>
</dbReference>
<evidence type="ECO:0000256" key="2">
    <source>
        <dbReference type="ARBA" id="ARBA00008034"/>
    </source>
</evidence>
<dbReference type="InterPro" id="IPR001626">
    <property type="entry name" value="ABC_TroCD"/>
</dbReference>
<feature type="transmembrane region" description="Helical" evidence="9">
    <location>
        <begin position="228"/>
        <end position="247"/>
    </location>
</feature>
<dbReference type="Pfam" id="PF00950">
    <property type="entry name" value="ABC-3"/>
    <property type="match status" value="1"/>
</dbReference>
<keyword evidence="3 8" id="KW-0813">Transport</keyword>
<keyword evidence="7 9" id="KW-0472">Membrane</keyword>
<dbReference type="Proteomes" id="UP001596500">
    <property type="component" value="Unassembled WGS sequence"/>
</dbReference>
<evidence type="ECO:0000256" key="6">
    <source>
        <dbReference type="ARBA" id="ARBA00022989"/>
    </source>
</evidence>
<evidence type="ECO:0000256" key="4">
    <source>
        <dbReference type="ARBA" id="ARBA00022475"/>
    </source>
</evidence>
<evidence type="ECO:0000256" key="5">
    <source>
        <dbReference type="ARBA" id="ARBA00022692"/>
    </source>
</evidence>
<feature type="transmembrane region" description="Helical" evidence="9">
    <location>
        <begin position="172"/>
        <end position="196"/>
    </location>
</feature>
<accession>A0ABW2RIP0</accession>
<feature type="transmembrane region" description="Helical" evidence="9">
    <location>
        <begin position="6"/>
        <end position="26"/>
    </location>
</feature>
<feature type="transmembrane region" description="Helical" evidence="9">
    <location>
        <begin position="141"/>
        <end position="160"/>
    </location>
</feature>
<evidence type="ECO:0000256" key="9">
    <source>
        <dbReference type="SAM" id="Phobius"/>
    </source>
</evidence>
<keyword evidence="6 9" id="KW-1133">Transmembrane helix</keyword>
<dbReference type="SUPFAM" id="SSF81345">
    <property type="entry name" value="ABC transporter involved in vitamin B12 uptake, BtuC"/>
    <property type="match status" value="1"/>
</dbReference>
<keyword evidence="11" id="KW-1185">Reference proteome</keyword>
<dbReference type="RefSeq" id="WP_379864149.1">
    <property type="nucleotide sequence ID" value="NZ_JBHTBW010000019.1"/>
</dbReference>